<dbReference type="InterPro" id="IPR016047">
    <property type="entry name" value="M23ase_b-sheet_dom"/>
</dbReference>
<keyword evidence="1" id="KW-0175">Coiled coil</keyword>
<dbReference type="EMBL" id="DVLP01000145">
    <property type="protein sequence ID" value="HIT74879.1"/>
    <property type="molecule type" value="Genomic_DNA"/>
</dbReference>
<feature type="region of interest" description="Disordered" evidence="2">
    <location>
        <begin position="272"/>
        <end position="312"/>
    </location>
</feature>
<dbReference type="SUPFAM" id="SSF51261">
    <property type="entry name" value="Duplicated hybrid motif"/>
    <property type="match status" value="1"/>
</dbReference>
<feature type="chain" id="PRO_5039512996" evidence="3">
    <location>
        <begin position="24"/>
        <end position="448"/>
    </location>
</feature>
<dbReference type="PANTHER" id="PTHR21666:SF270">
    <property type="entry name" value="MUREIN HYDROLASE ACTIVATOR ENVC"/>
    <property type="match status" value="1"/>
</dbReference>
<feature type="compositionally biased region" description="Gly residues" evidence="2">
    <location>
        <begin position="290"/>
        <end position="312"/>
    </location>
</feature>
<reference evidence="5" key="1">
    <citation type="submission" date="2020-10" db="EMBL/GenBank/DDBJ databases">
        <authorList>
            <person name="Gilroy R."/>
        </authorList>
    </citation>
    <scope>NUCLEOTIDE SEQUENCE</scope>
    <source>
        <strain evidence="5">ChiGjej1B1-24693</strain>
    </source>
</reference>
<reference evidence="5" key="2">
    <citation type="journal article" date="2021" name="PeerJ">
        <title>Extensive microbial diversity within the chicken gut microbiome revealed by metagenomics and culture.</title>
        <authorList>
            <person name="Gilroy R."/>
            <person name="Ravi A."/>
            <person name="Getino M."/>
            <person name="Pursley I."/>
            <person name="Horton D.L."/>
            <person name="Alikhan N.F."/>
            <person name="Baker D."/>
            <person name="Gharbi K."/>
            <person name="Hall N."/>
            <person name="Watson M."/>
            <person name="Adriaenssens E.M."/>
            <person name="Foster-Nyarko E."/>
            <person name="Jarju S."/>
            <person name="Secka A."/>
            <person name="Antonio M."/>
            <person name="Oren A."/>
            <person name="Chaudhuri R.R."/>
            <person name="La Ragione R."/>
            <person name="Hildebrand F."/>
            <person name="Pallen M.J."/>
        </authorList>
    </citation>
    <scope>NUCLEOTIDE SEQUENCE</scope>
    <source>
        <strain evidence="5">ChiGjej1B1-24693</strain>
    </source>
</reference>
<evidence type="ECO:0000256" key="2">
    <source>
        <dbReference type="SAM" id="MobiDB-lite"/>
    </source>
</evidence>
<dbReference type="Pfam" id="PF01551">
    <property type="entry name" value="Peptidase_M23"/>
    <property type="match status" value="1"/>
</dbReference>
<feature type="region of interest" description="Disordered" evidence="2">
    <location>
        <begin position="230"/>
        <end position="251"/>
    </location>
</feature>
<accession>A0A9D1GWW2</accession>
<dbReference type="AlphaFoldDB" id="A0A9D1GWW2"/>
<feature type="coiled-coil region" evidence="1">
    <location>
        <begin position="23"/>
        <end position="120"/>
    </location>
</feature>
<proteinExistence type="predicted"/>
<dbReference type="InterPro" id="IPR050570">
    <property type="entry name" value="Cell_wall_metabolism_enzyme"/>
</dbReference>
<evidence type="ECO:0000313" key="6">
    <source>
        <dbReference type="Proteomes" id="UP000886842"/>
    </source>
</evidence>
<evidence type="ECO:0000256" key="3">
    <source>
        <dbReference type="SAM" id="SignalP"/>
    </source>
</evidence>
<feature type="coiled-coil region" evidence="1">
    <location>
        <begin position="161"/>
        <end position="203"/>
    </location>
</feature>
<dbReference type="PANTHER" id="PTHR21666">
    <property type="entry name" value="PEPTIDASE-RELATED"/>
    <property type="match status" value="1"/>
</dbReference>
<organism evidence="5 6">
    <name type="scientific">Candidatus Avipropionibacterium avicola</name>
    <dbReference type="NCBI Taxonomy" id="2840701"/>
    <lineage>
        <taxon>Bacteria</taxon>
        <taxon>Bacillati</taxon>
        <taxon>Actinomycetota</taxon>
        <taxon>Actinomycetes</taxon>
        <taxon>Propionibacteriales</taxon>
        <taxon>Propionibacteriaceae</taxon>
        <taxon>Propionibacteriaceae incertae sedis</taxon>
        <taxon>Candidatus Avipropionibacterium</taxon>
    </lineage>
</organism>
<dbReference type="GO" id="GO:0004222">
    <property type="term" value="F:metalloendopeptidase activity"/>
    <property type="evidence" value="ECO:0007669"/>
    <property type="project" value="TreeGrafter"/>
</dbReference>
<dbReference type="Proteomes" id="UP000886842">
    <property type="component" value="Unassembled WGS sequence"/>
</dbReference>
<comment type="caution">
    <text evidence="5">The sequence shown here is derived from an EMBL/GenBank/DDBJ whole genome shotgun (WGS) entry which is preliminary data.</text>
</comment>
<protein>
    <submittedName>
        <fullName evidence="5">Peptidoglycan DD-metalloendopeptidase family protein</fullName>
    </submittedName>
</protein>
<evidence type="ECO:0000313" key="5">
    <source>
        <dbReference type="EMBL" id="HIT74879.1"/>
    </source>
</evidence>
<evidence type="ECO:0000256" key="1">
    <source>
        <dbReference type="SAM" id="Coils"/>
    </source>
</evidence>
<dbReference type="InterPro" id="IPR011055">
    <property type="entry name" value="Dup_hybrid_motif"/>
</dbReference>
<dbReference type="Gene3D" id="2.70.70.10">
    <property type="entry name" value="Glucose Permease (Domain IIA)"/>
    <property type="match status" value="1"/>
</dbReference>
<evidence type="ECO:0000259" key="4">
    <source>
        <dbReference type="Pfam" id="PF01551"/>
    </source>
</evidence>
<dbReference type="CDD" id="cd12797">
    <property type="entry name" value="M23_peptidase"/>
    <property type="match status" value="1"/>
</dbReference>
<gene>
    <name evidence="5" type="ORF">IAA98_04780</name>
</gene>
<feature type="signal peptide" evidence="3">
    <location>
        <begin position="1"/>
        <end position="23"/>
    </location>
</feature>
<dbReference type="Gene3D" id="6.10.250.3150">
    <property type="match status" value="1"/>
</dbReference>
<keyword evidence="3" id="KW-0732">Signal</keyword>
<name>A0A9D1GWW2_9ACTN</name>
<sequence>MAIAVALAAAVSVGLTVPTTAHADDLDDQKSRIQKQLDKTKKELNESSKDLNKKVAALEASRIRLADARDKLAQVQADLAKARERDRKLAVRLAEEQEALEKAKKEVAAGIKRLEAQRAKVGEVVQQQWQQRTNLLPVAVLATAGSTRDFQTRLQWSSTMFDAAEAKIKELEKIQQELNAKRQKQSEIEREVAKRRAQAAENLETQKRLEAEAQSVAAQVASLVAANKKAQSDAKKAVAEDESRYAELESERAAVEKRIKARIAAEKAAEAKRQAELAKQKASRNKNKGGSSGGGGGGGGGSAPGGGNSGGGGGGGGGTGFIYPVNGPITSPYGMRLHPVTGVYKLHDGTDFGVGCGTPIKAAASGRVTERYFHAAWGNRLMIDHGKVNGRYISTAYNHATHYVVGVGQHVSQGQVIGYVGTTGYSTGCHLHLNLYVNGSVTNPMGYL</sequence>
<feature type="domain" description="M23ase beta-sheet core" evidence="4">
    <location>
        <begin position="346"/>
        <end position="444"/>
    </location>
</feature>